<dbReference type="Proteomes" id="UP000287243">
    <property type="component" value="Chromosome"/>
</dbReference>
<dbReference type="UniPathway" id="UPA00034">
    <property type="reaction ID" value="UER00018"/>
</dbReference>
<dbReference type="AlphaFoldDB" id="A0A410P4T8"/>
<comment type="caution">
    <text evidence="12">Was originally thought to be a dihydrodipicolinate reductase (DHDPR), catalyzing the conversion of dihydrodipicolinate to tetrahydrodipicolinate. However, it was shown in E.coli that the substrate of the enzymatic reaction is not dihydrodipicolinate (DHDP) but in fact (2S,4S)-4-hydroxy-2,3,4,5-tetrahydrodipicolinic acid (HTPA), the product released by the DapA-catalyzed reaction.</text>
</comment>
<comment type="pathway">
    <text evidence="8 12">Amino-acid biosynthesis; L-lysine biosynthesis via DAP pathway; (S)-tetrahydrodipicolinate from L-aspartate: step 4/4.</text>
</comment>
<dbReference type="Pfam" id="PF01113">
    <property type="entry name" value="DapB_N"/>
    <property type="match status" value="1"/>
</dbReference>
<sequence length="240" mass="26602">MIKLGVAGAMGKMGQRILELAGNDPEMRISLALERLTHPEIGTKIAGVEVVSDKELIRDIDGLIDFSSVEGTLDHLRHCMKFKKPIVIGTTGFSEEQKKEIAEASRTIGVVFSPNMSIGVNLLFELTRGAARTLPPDYRVSMTEAHHVHKKDAPSGTAKFLADIVKEERRLDEVQIRSIREGEIVGDHQIVFESPWDTITISHHAKTRDIFARGALAALRFVVKKKHGLYTMADVLAQRS</sequence>
<feature type="binding site" evidence="12">
    <location>
        <position position="147"/>
    </location>
    <ligand>
        <name>(S)-2,3,4,5-tetrahydrodipicolinate</name>
        <dbReference type="ChEBI" id="CHEBI:16845"/>
    </ligand>
</feature>
<comment type="similarity">
    <text evidence="1 12">Belongs to the DapB family.</text>
</comment>
<evidence type="ECO:0000256" key="3">
    <source>
        <dbReference type="ARBA" id="ARBA00022857"/>
    </source>
</evidence>
<keyword evidence="16" id="KW-1185">Reference proteome</keyword>
<accession>A0A410P4T8</accession>
<comment type="catalytic activity">
    <reaction evidence="10 12">
        <text>(S)-2,3,4,5-tetrahydrodipicolinate + NADP(+) + H2O = (2S,4S)-4-hydroxy-2,3,4,5-tetrahydrodipicolinate + NADPH + H(+)</text>
        <dbReference type="Rhea" id="RHEA:35331"/>
        <dbReference type="ChEBI" id="CHEBI:15377"/>
        <dbReference type="ChEBI" id="CHEBI:15378"/>
        <dbReference type="ChEBI" id="CHEBI:16845"/>
        <dbReference type="ChEBI" id="CHEBI:57783"/>
        <dbReference type="ChEBI" id="CHEBI:58349"/>
        <dbReference type="ChEBI" id="CHEBI:67139"/>
        <dbReference type="EC" id="1.17.1.8"/>
    </reaction>
</comment>
<evidence type="ECO:0000256" key="12">
    <source>
        <dbReference type="HAMAP-Rule" id="MF_00102"/>
    </source>
</evidence>
<name>A0A410P4T8_VELA1</name>
<keyword evidence="4 12" id="KW-0220">Diaminopimelate biosynthesis</keyword>
<dbReference type="NCBIfam" id="TIGR00036">
    <property type="entry name" value="dapB"/>
    <property type="match status" value="1"/>
</dbReference>
<evidence type="ECO:0000256" key="11">
    <source>
        <dbReference type="ARBA" id="ARBA00049396"/>
    </source>
</evidence>
<keyword evidence="6 12" id="KW-0520">NAD</keyword>
<feature type="domain" description="Dihydrodipicolinate reductase C-terminal" evidence="14">
    <location>
        <begin position="119"/>
        <end position="236"/>
    </location>
</feature>
<evidence type="ECO:0000256" key="9">
    <source>
        <dbReference type="ARBA" id="ARBA00038983"/>
    </source>
</evidence>
<comment type="subunit">
    <text evidence="12">Homotetramer.</text>
</comment>
<dbReference type="EC" id="1.17.1.8" evidence="9 12"/>
<evidence type="ECO:0000259" key="14">
    <source>
        <dbReference type="Pfam" id="PF05173"/>
    </source>
</evidence>
<evidence type="ECO:0000256" key="6">
    <source>
        <dbReference type="ARBA" id="ARBA00023027"/>
    </source>
</evidence>
<dbReference type="Gene3D" id="3.40.50.720">
    <property type="entry name" value="NAD(P)-binding Rossmann-like Domain"/>
    <property type="match status" value="1"/>
</dbReference>
<keyword evidence="2 12" id="KW-0028">Amino-acid biosynthesis</keyword>
<evidence type="ECO:0000256" key="1">
    <source>
        <dbReference type="ARBA" id="ARBA00006642"/>
    </source>
</evidence>
<proteinExistence type="inferred from homology"/>
<keyword evidence="12" id="KW-0963">Cytoplasm</keyword>
<keyword evidence="5 12" id="KW-0560">Oxidoreductase</keyword>
<evidence type="ECO:0000259" key="13">
    <source>
        <dbReference type="Pfam" id="PF01113"/>
    </source>
</evidence>
<comment type="catalytic activity">
    <reaction evidence="11 12">
        <text>(S)-2,3,4,5-tetrahydrodipicolinate + NAD(+) + H2O = (2S,4S)-4-hydroxy-2,3,4,5-tetrahydrodipicolinate + NADH + H(+)</text>
        <dbReference type="Rhea" id="RHEA:35323"/>
        <dbReference type="ChEBI" id="CHEBI:15377"/>
        <dbReference type="ChEBI" id="CHEBI:15378"/>
        <dbReference type="ChEBI" id="CHEBI:16845"/>
        <dbReference type="ChEBI" id="CHEBI:57540"/>
        <dbReference type="ChEBI" id="CHEBI:57945"/>
        <dbReference type="ChEBI" id="CHEBI:67139"/>
        <dbReference type="EC" id="1.17.1.8"/>
    </reaction>
</comment>
<dbReference type="Gene3D" id="3.30.360.10">
    <property type="entry name" value="Dihydrodipicolinate Reductase, domain 2"/>
    <property type="match status" value="1"/>
</dbReference>
<evidence type="ECO:0000313" key="16">
    <source>
        <dbReference type="Proteomes" id="UP000287243"/>
    </source>
</evidence>
<dbReference type="SUPFAM" id="SSF51735">
    <property type="entry name" value="NAD(P)-binding Rossmann-fold domains"/>
    <property type="match status" value="1"/>
</dbReference>
<dbReference type="PANTHER" id="PTHR20836">
    <property type="entry name" value="DIHYDRODIPICOLINATE REDUCTASE"/>
    <property type="match status" value="1"/>
</dbReference>
<feature type="binding site" evidence="12">
    <location>
        <position position="34"/>
    </location>
    <ligand>
        <name>NAD(+)</name>
        <dbReference type="ChEBI" id="CHEBI:57540"/>
    </ligand>
</feature>
<dbReference type="GO" id="GO:0016726">
    <property type="term" value="F:oxidoreductase activity, acting on CH or CH2 groups, NAD or NADP as acceptor"/>
    <property type="evidence" value="ECO:0007669"/>
    <property type="project" value="UniProtKB-UniRule"/>
</dbReference>
<evidence type="ECO:0000313" key="15">
    <source>
        <dbReference type="EMBL" id="QAT17186.1"/>
    </source>
</evidence>
<dbReference type="GO" id="GO:0005829">
    <property type="term" value="C:cytosol"/>
    <property type="evidence" value="ECO:0007669"/>
    <property type="project" value="TreeGrafter"/>
</dbReference>
<dbReference type="InterPro" id="IPR022663">
    <property type="entry name" value="DapB_C"/>
</dbReference>
<feature type="binding site" evidence="12">
    <location>
        <begin position="89"/>
        <end position="91"/>
    </location>
    <ligand>
        <name>NAD(+)</name>
        <dbReference type="ChEBI" id="CHEBI:57540"/>
    </ligand>
</feature>
<dbReference type="KEGG" id="vai:BU251_05295"/>
<dbReference type="SUPFAM" id="SSF55347">
    <property type="entry name" value="Glyceraldehyde-3-phosphate dehydrogenase-like, C-terminal domain"/>
    <property type="match status" value="1"/>
</dbReference>
<dbReference type="GO" id="GO:0050661">
    <property type="term" value="F:NADP binding"/>
    <property type="evidence" value="ECO:0007669"/>
    <property type="project" value="UniProtKB-UniRule"/>
</dbReference>
<feature type="binding site" evidence="12">
    <location>
        <position position="35"/>
    </location>
    <ligand>
        <name>NADP(+)</name>
        <dbReference type="ChEBI" id="CHEBI:58349"/>
    </ligand>
</feature>
<dbReference type="HAMAP" id="MF_00102">
    <property type="entry name" value="DapB"/>
    <property type="match status" value="1"/>
</dbReference>
<evidence type="ECO:0000256" key="4">
    <source>
        <dbReference type="ARBA" id="ARBA00022915"/>
    </source>
</evidence>
<organism evidence="15 16">
    <name type="scientific">Velamenicoccus archaeovorus</name>
    <dbReference type="NCBI Taxonomy" id="1930593"/>
    <lineage>
        <taxon>Bacteria</taxon>
        <taxon>Pseudomonadati</taxon>
        <taxon>Candidatus Omnitrophota</taxon>
        <taxon>Candidatus Velamenicoccus</taxon>
    </lineage>
</organism>
<dbReference type="InterPro" id="IPR023940">
    <property type="entry name" value="DHDPR_bac"/>
</dbReference>
<evidence type="ECO:0000256" key="10">
    <source>
        <dbReference type="ARBA" id="ARBA00049080"/>
    </source>
</evidence>
<dbReference type="EMBL" id="CP019384">
    <property type="protein sequence ID" value="QAT17186.1"/>
    <property type="molecule type" value="Genomic_DNA"/>
</dbReference>
<feature type="domain" description="Dihydrodipicolinate reductase N-terminal" evidence="13">
    <location>
        <begin position="2"/>
        <end position="116"/>
    </location>
</feature>
<gene>
    <name evidence="12" type="primary">dapB</name>
    <name evidence="15" type="ORF">BU251_05295</name>
</gene>
<dbReference type="RefSeq" id="WP_128699896.1">
    <property type="nucleotide sequence ID" value="NZ_CP019384.1"/>
</dbReference>
<feature type="binding site" evidence="12">
    <location>
        <begin position="8"/>
        <end position="13"/>
    </location>
    <ligand>
        <name>NAD(+)</name>
        <dbReference type="ChEBI" id="CHEBI:57540"/>
    </ligand>
</feature>
<dbReference type="GO" id="GO:0009089">
    <property type="term" value="P:lysine biosynthetic process via diaminopimelate"/>
    <property type="evidence" value="ECO:0007669"/>
    <property type="project" value="UniProtKB-UniRule"/>
</dbReference>
<dbReference type="PANTHER" id="PTHR20836:SF0">
    <property type="entry name" value="4-HYDROXY-TETRAHYDRODIPICOLINATE REDUCTASE 1, CHLOROPLASTIC-RELATED"/>
    <property type="match status" value="1"/>
</dbReference>
<dbReference type="Pfam" id="PF05173">
    <property type="entry name" value="DapB_C"/>
    <property type="match status" value="1"/>
</dbReference>
<feature type="binding site" evidence="12">
    <location>
        <begin position="156"/>
        <end position="157"/>
    </location>
    <ligand>
        <name>(S)-2,3,4,5-tetrahydrodipicolinate</name>
        <dbReference type="ChEBI" id="CHEBI:16845"/>
    </ligand>
</feature>
<dbReference type="GO" id="GO:0019877">
    <property type="term" value="P:diaminopimelate biosynthetic process"/>
    <property type="evidence" value="ECO:0007669"/>
    <property type="project" value="UniProtKB-UniRule"/>
</dbReference>
<dbReference type="OrthoDB" id="9790352at2"/>
<comment type="subcellular location">
    <subcellularLocation>
        <location evidence="12">Cytoplasm</location>
    </subcellularLocation>
</comment>
<feature type="active site" description="Proton donor" evidence="12">
    <location>
        <position position="150"/>
    </location>
</feature>
<reference evidence="15 16" key="1">
    <citation type="submission" date="2017-01" db="EMBL/GenBank/DDBJ databases">
        <title>First insights into the biology of 'candidatus Vampirococcus archaeovorus'.</title>
        <authorList>
            <person name="Kizina J."/>
            <person name="Jordan S."/>
            <person name="Stueber K."/>
            <person name="Reinhardt R."/>
            <person name="Harder J."/>
        </authorList>
    </citation>
    <scope>NUCLEOTIDE SEQUENCE [LARGE SCALE GENOMIC DNA]</scope>
    <source>
        <strain evidence="15 16">LiM</strain>
    </source>
</reference>
<evidence type="ECO:0000256" key="5">
    <source>
        <dbReference type="ARBA" id="ARBA00023002"/>
    </source>
</evidence>
<dbReference type="InterPro" id="IPR000846">
    <property type="entry name" value="DapB_N"/>
</dbReference>
<evidence type="ECO:0000256" key="8">
    <source>
        <dbReference type="ARBA" id="ARBA00037922"/>
    </source>
</evidence>
<dbReference type="InterPro" id="IPR036291">
    <property type="entry name" value="NAD(P)-bd_dom_sf"/>
</dbReference>
<feature type="active site" description="Proton donor/acceptor" evidence="12">
    <location>
        <position position="146"/>
    </location>
</feature>
<dbReference type="GO" id="GO:0008839">
    <property type="term" value="F:4-hydroxy-tetrahydrodipicolinate reductase"/>
    <property type="evidence" value="ECO:0007669"/>
    <property type="project" value="UniProtKB-UniRule"/>
</dbReference>
<dbReference type="CDD" id="cd02274">
    <property type="entry name" value="DHDPR_N"/>
    <property type="match status" value="1"/>
</dbReference>
<comment type="function">
    <text evidence="12">Catalyzes the conversion of 4-hydroxy-tetrahydrodipicolinate (HTPA) to tetrahydrodipicolinate.</text>
</comment>
<protein>
    <recommendedName>
        <fullName evidence="9 12">4-hydroxy-tetrahydrodipicolinate reductase</fullName>
        <shortName evidence="12">HTPA reductase</shortName>
        <ecNumber evidence="9 12">1.17.1.8</ecNumber>
    </recommendedName>
</protein>
<evidence type="ECO:0000256" key="7">
    <source>
        <dbReference type="ARBA" id="ARBA00023154"/>
    </source>
</evidence>
<keyword evidence="7 12" id="KW-0457">Lysine biosynthesis</keyword>
<keyword evidence="3 12" id="KW-0521">NADP</keyword>
<feature type="binding site" evidence="12">
    <location>
        <begin position="113"/>
        <end position="116"/>
    </location>
    <ligand>
        <name>NAD(+)</name>
        <dbReference type="ChEBI" id="CHEBI:57540"/>
    </ligand>
</feature>
<evidence type="ECO:0000256" key="2">
    <source>
        <dbReference type="ARBA" id="ARBA00022605"/>
    </source>
</evidence>
<dbReference type="PIRSF" id="PIRSF000161">
    <property type="entry name" value="DHPR"/>
    <property type="match status" value="1"/>
</dbReference>
<dbReference type="GO" id="GO:0051287">
    <property type="term" value="F:NAD binding"/>
    <property type="evidence" value="ECO:0007669"/>
    <property type="project" value="UniProtKB-UniRule"/>
</dbReference>